<gene>
    <name evidence="4" type="ORF">GCM10010305_13560</name>
</gene>
<evidence type="ECO:0000313" key="4">
    <source>
        <dbReference type="EMBL" id="GHA72572.1"/>
    </source>
</evidence>
<feature type="region of interest" description="Disordered" evidence="1">
    <location>
        <begin position="217"/>
        <end position="241"/>
    </location>
</feature>
<accession>A0A918W636</accession>
<evidence type="ECO:0000259" key="3">
    <source>
        <dbReference type="Pfam" id="PF04536"/>
    </source>
</evidence>
<feature type="domain" description="TPM" evidence="3">
    <location>
        <begin position="49"/>
        <end position="161"/>
    </location>
</feature>
<keyword evidence="5" id="KW-1185">Reference proteome</keyword>
<keyword evidence="2" id="KW-0472">Membrane</keyword>
<reference evidence="4" key="2">
    <citation type="submission" date="2020-09" db="EMBL/GenBank/DDBJ databases">
        <authorList>
            <person name="Sun Q."/>
            <person name="Ohkuma M."/>
        </authorList>
    </citation>
    <scope>NUCLEOTIDE SEQUENCE</scope>
    <source>
        <strain evidence="4">JCM 4518</strain>
    </source>
</reference>
<sequence length="241" mass="24697">MTRTVIRAVFRAVAVVGVLLAALVAGGIGAAGARADGPVVLPSDGQVLDRVGALRARRPEVADALDRLLVARGVRLFVVYVRDFSGRSARAWADATAERNGLGRDDVLLAVATHDRRYGWAAAPGGPLAREALDEVARTAVAPALRHHDWAGAAIGAAGGCGAVLAGRPVPVPEITPGPADPGGPRASSASDLVLPVAVVGGAVAIGAYSWFRRRRRAATRTTPGGDGPDRARPAADPEDR</sequence>
<organism evidence="4 5">
    <name type="scientific">Streptomyces termitum</name>
    <dbReference type="NCBI Taxonomy" id="67368"/>
    <lineage>
        <taxon>Bacteria</taxon>
        <taxon>Bacillati</taxon>
        <taxon>Actinomycetota</taxon>
        <taxon>Actinomycetes</taxon>
        <taxon>Kitasatosporales</taxon>
        <taxon>Streptomycetaceae</taxon>
        <taxon>Streptomyces</taxon>
    </lineage>
</organism>
<evidence type="ECO:0000256" key="1">
    <source>
        <dbReference type="SAM" id="MobiDB-lite"/>
    </source>
</evidence>
<proteinExistence type="predicted"/>
<keyword evidence="2" id="KW-0812">Transmembrane</keyword>
<dbReference type="Pfam" id="PF04536">
    <property type="entry name" value="TPM_phosphatase"/>
    <property type="match status" value="1"/>
</dbReference>
<dbReference type="Proteomes" id="UP000644020">
    <property type="component" value="Unassembled WGS sequence"/>
</dbReference>
<feature type="compositionally biased region" description="Basic and acidic residues" evidence="1">
    <location>
        <begin position="228"/>
        <end position="241"/>
    </location>
</feature>
<dbReference type="Gene3D" id="3.10.310.50">
    <property type="match status" value="1"/>
</dbReference>
<reference evidence="4" key="1">
    <citation type="journal article" date="2014" name="Int. J. Syst. Evol. Microbiol.">
        <title>Complete genome sequence of Corynebacterium casei LMG S-19264T (=DSM 44701T), isolated from a smear-ripened cheese.</title>
        <authorList>
            <consortium name="US DOE Joint Genome Institute (JGI-PGF)"/>
            <person name="Walter F."/>
            <person name="Albersmeier A."/>
            <person name="Kalinowski J."/>
            <person name="Ruckert C."/>
        </authorList>
    </citation>
    <scope>NUCLEOTIDE SEQUENCE</scope>
    <source>
        <strain evidence="4">JCM 4518</strain>
    </source>
</reference>
<keyword evidence="2" id="KW-1133">Transmembrane helix</keyword>
<evidence type="ECO:0000313" key="5">
    <source>
        <dbReference type="Proteomes" id="UP000644020"/>
    </source>
</evidence>
<name>A0A918W636_9ACTN</name>
<dbReference type="InterPro" id="IPR007621">
    <property type="entry name" value="TPM_dom"/>
</dbReference>
<dbReference type="EMBL" id="BMUL01000003">
    <property type="protein sequence ID" value="GHA72572.1"/>
    <property type="molecule type" value="Genomic_DNA"/>
</dbReference>
<evidence type="ECO:0000256" key="2">
    <source>
        <dbReference type="SAM" id="Phobius"/>
    </source>
</evidence>
<dbReference type="RefSeq" id="WP_229849632.1">
    <property type="nucleotide sequence ID" value="NZ_BMUL01000003.1"/>
</dbReference>
<dbReference type="AlphaFoldDB" id="A0A918W636"/>
<feature type="transmembrane region" description="Helical" evidence="2">
    <location>
        <begin position="193"/>
        <end position="212"/>
    </location>
</feature>
<protein>
    <recommendedName>
        <fullName evidence="3">TPM domain-containing protein</fullName>
    </recommendedName>
</protein>
<comment type="caution">
    <text evidence="4">The sequence shown here is derived from an EMBL/GenBank/DDBJ whole genome shotgun (WGS) entry which is preliminary data.</text>
</comment>